<dbReference type="GO" id="GO:0008170">
    <property type="term" value="F:N-methyltransferase activity"/>
    <property type="evidence" value="ECO:0007669"/>
    <property type="project" value="InterPro"/>
</dbReference>
<comment type="similarity">
    <text evidence="1 4">Belongs to the N(4)/N(6)-methyltransferase family.</text>
</comment>
<organism evidence="6 7">
    <name type="scientific">Candidatus Desulfovibrio kirbyi</name>
    <dbReference type="NCBI Taxonomy" id="2696086"/>
    <lineage>
        <taxon>Bacteria</taxon>
        <taxon>Pseudomonadati</taxon>
        <taxon>Thermodesulfobacteriota</taxon>
        <taxon>Desulfovibrionia</taxon>
        <taxon>Desulfovibrionales</taxon>
        <taxon>Desulfovibrionaceae</taxon>
        <taxon>Desulfovibrio</taxon>
    </lineage>
</organism>
<gene>
    <name evidence="6" type="ORF">ZNDK_0845</name>
</gene>
<evidence type="ECO:0000259" key="5">
    <source>
        <dbReference type="Pfam" id="PF01555"/>
    </source>
</evidence>
<dbReference type="GO" id="GO:0032259">
    <property type="term" value="P:methylation"/>
    <property type="evidence" value="ECO:0007669"/>
    <property type="project" value="UniProtKB-KW"/>
</dbReference>
<comment type="caution">
    <text evidence="6">The sequence shown here is derived from an EMBL/GenBank/DDBJ whole genome shotgun (WGS) entry which is preliminary data.</text>
</comment>
<dbReference type="Gene3D" id="3.40.50.150">
    <property type="entry name" value="Vaccinia Virus protein VP39"/>
    <property type="match status" value="1"/>
</dbReference>
<dbReference type="PROSITE" id="PS00092">
    <property type="entry name" value="N6_MTASE"/>
    <property type="match status" value="1"/>
</dbReference>
<dbReference type="InterPro" id="IPR002941">
    <property type="entry name" value="DNA_methylase_N4/N6"/>
</dbReference>
<protein>
    <recommendedName>
        <fullName evidence="4">Methyltransferase</fullName>
        <ecNumber evidence="4">2.1.1.-</ecNumber>
    </recommendedName>
</protein>
<evidence type="ECO:0000256" key="2">
    <source>
        <dbReference type="ARBA" id="ARBA00022603"/>
    </source>
</evidence>
<evidence type="ECO:0000313" key="7">
    <source>
        <dbReference type="Proteomes" id="UP000505077"/>
    </source>
</evidence>
<name>A0A6L2R6I7_9BACT</name>
<dbReference type="EMBL" id="BLLL01000009">
    <property type="protein sequence ID" value="GFH63074.1"/>
    <property type="molecule type" value="Genomic_DNA"/>
</dbReference>
<evidence type="ECO:0000256" key="4">
    <source>
        <dbReference type="RuleBase" id="RU362026"/>
    </source>
</evidence>
<dbReference type="AlphaFoldDB" id="A0A6L2R6I7"/>
<keyword evidence="2 6" id="KW-0489">Methyltransferase</keyword>
<dbReference type="EC" id="2.1.1.-" evidence="4"/>
<sequence length="299" mass="34512">MIAFEKYTNQDNTATVYYGDCLTALRDLQDGSVDLIFADPPYNIGKKFGEFKDVWPSDEEYADWCYTWLALCIKKIKPTGSLYIMASTQAMPYLDLWLRDRMTILSRIVWHYDSSGIQAKKYFGSLYEPILFCIKNSNIYTFNANDIEVEAKTGAVRKLIDYRKEIPALYKAKKIPGNTWYIPRVRYRMKEYEEHPSQKPEKLLERIIKASTNANDLVLDPFGGTFTTCAVAQRLGRKSIGIELQLDYVKIGLRRLGIATKFKGEELRALDKTYVRKNGNGIHGDVINEKQMRLFDVTI</sequence>
<keyword evidence="3 6" id="KW-0808">Transferase</keyword>
<dbReference type="NCBIfam" id="NF008572">
    <property type="entry name" value="PRK11524.1"/>
    <property type="match status" value="1"/>
</dbReference>
<feature type="domain" description="DNA methylase N-4/N-6" evidence="5">
    <location>
        <begin position="33"/>
        <end position="251"/>
    </location>
</feature>
<dbReference type="Pfam" id="PF01555">
    <property type="entry name" value="N6_N4_Mtase"/>
    <property type="match status" value="1"/>
</dbReference>
<dbReference type="InterPro" id="IPR002052">
    <property type="entry name" value="DNA_methylase_N6_adenine_CS"/>
</dbReference>
<dbReference type="InterPro" id="IPR001091">
    <property type="entry name" value="RM_Methyltransferase"/>
</dbReference>
<dbReference type="GO" id="GO:0003677">
    <property type="term" value="F:DNA binding"/>
    <property type="evidence" value="ECO:0007669"/>
    <property type="project" value="InterPro"/>
</dbReference>
<proteinExistence type="inferred from homology"/>
<evidence type="ECO:0000256" key="1">
    <source>
        <dbReference type="ARBA" id="ARBA00006594"/>
    </source>
</evidence>
<dbReference type="SUPFAM" id="SSF53335">
    <property type="entry name" value="S-adenosyl-L-methionine-dependent methyltransferases"/>
    <property type="match status" value="1"/>
</dbReference>
<dbReference type="PRINTS" id="PR00508">
    <property type="entry name" value="S21N4MTFRASE"/>
</dbReference>
<reference evidence="6 7" key="1">
    <citation type="journal article" date="2020" name="ISME J.">
        <title>Parallel Reductive Genome Evolution in Desulfovibrio Ectosymbionts Independently Acquired by Trichonympha Protists in the Termite Gut.</title>
        <authorList>
            <person name="Takeuchi M."/>
            <person name="Kuwahara H."/>
            <person name="Murakami T."/>
            <person name="Takahashi K."/>
            <person name="Kajitani R."/>
            <person name="Toyoda A."/>
            <person name="Itoh T."/>
            <person name="Ohkuma M."/>
            <person name="Hongoh Y."/>
        </authorList>
    </citation>
    <scope>NUCLEOTIDE SEQUENCE [LARGE SCALE GENOMIC DNA]</scope>
    <source>
        <strain evidence="6">ZnDsv-02</strain>
    </source>
</reference>
<dbReference type="InterPro" id="IPR029063">
    <property type="entry name" value="SAM-dependent_MTases_sf"/>
</dbReference>
<dbReference type="Proteomes" id="UP000505077">
    <property type="component" value="Unassembled WGS sequence"/>
</dbReference>
<accession>A0A6L2R6I7</accession>
<evidence type="ECO:0000313" key="6">
    <source>
        <dbReference type="EMBL" id="GFH63074.1"/>
    </source>
</evidence>
<evidence type="ECO:0000256" key="3">
    <source>
        <dbReference type="ARBA" id="ARBA00022679"/>
    </source>
</evidence>